<dbReference type="PATRIC" id="fig|1121338.3.peg.1692"/>
<evidence type="ECO:0000256" key="5">
    <source>
        <dbReference type="ARBA" id="ARBA00023136"/>
    </source>
</evidence>
<feature type="transmembrane region" description="Helical" evidence="6">
    <location>
        <begin position="115"/>
        <end position="135"/>
    </location>
</feature>
<feature type="transmembrane region" description="Helical" evidence="6">
    <location>
        <begin position="47"/>
        <end position="70"/>
    </location>
</feature>
<dbReference type="OrthoDB" id="3180973at2"/>
<dbReference type="Gene3D" id="3.30.70.120">
    <property type="match status" value="1"/>
</dbReference>
<evidence type="ECO:0000256" key="2">
    <source>
        <dbReference type="ARBA" id="ARBA00022475"/>
    </source>
</evidence>
<dbReference type="InterPro" id="IPR051461">
    <property type="entry name" value="UPF0750_membrane"/>
</dbReference>
<proteinExistence type="predicted"/>
<dbReference type="InterPro" id="IPR003740">
    <property type="entry name" value="YitT"/>
</dbReference>
<evidence type="ECO:0000256" key="3">
    <source>
        <dbReference type="ARBA" id="ARBA00022692"/>
    </source>
</evidence>
<comment type="subcellular location">
    <subcellularLocation>
        <location evidence="1">Cell membrane</location>
        <topology evidence="1">Multi-pass membrane protein</topology>
    </subcellularLocation>
</comment>
<evidence type="ECO:0000256" key="6">
    <source>
        <dbReference type="SAM" id="Phobius"/>
    </source>
</evidence>
<feature type="domain" description="DUF2179" evidence="7">
    <location>
        <begin position="229"/>
        <end position="283"/>
    </location>
</feature>
<dbReference type="PIRSF" id="PIRSF006483">
    <property type="entry name" value="Membrane_protein_YitT"/>
    <property type="match status" value="1"/>
</dbReference>
<dbReference type="Pfam" id="PF02588">
    <property type="entry name" value="YitT_membrane"/>
    <property type="match status" value="1"/>
</dbReference>
<keyword evidence="9" id="KW-1185">Reference proteome</keyword>
<dbReference type="AlphaFoldDB" id="A0A151B3C6"/>
<gene>
    <name evidence="8" type="ORF">CLTEP_16440</name>
</gene>
<feature type="transmembrane region" description="Helical" evidence="6">
    <location>
        <begin position="156"/>
        <end position="177"/>
    </location>
</feature>
<keyword evidence="4 6" id="KW-1133">Transmembrane helix</keyword>
<dbReference type="RefSeq" id="WP_066825207.1">
    <property type="nucleotide sequence ID" value="NZ_LTBA01000017.1"/>
</dbReference>
<dbReference type="GO" id="GO:0005886">
    <property type="term" value="C:plasma membrane"/>
    <property type="evidence" value="ECO:0007669"/>
    <property type="project" value="UniProtKB-SubCell"/>
</dbReference>
<evidence type="ECO:0000256" key="4">
    <source>
        <dbReference type="ARBA" id="ARBA00022989"/>
    </source>
</evidence>
<accession>A0A151B3C6</accession>
<feature type="transmembrane region" description="Helical" evidence="6">
    <location>
        <begin position="82"/>
        <end position="103"/>
    </location>
</feature>
<dbReference type="InterPro" id="IPR015867">
    <property type="entry name" value="N-reg_PII/ATP_PRibTrfase_C"/>
</dbReference>
<name>A0A151B3C6_9CLOT</name>
<dbReference type="PANTHER" id="PTHR33545">
    <property type="entry name" value="UPF0750 MEMBRANE PROTEIN YITT-RELATED"/>
    <property type="match status" value="1"/>
</dbReference>
<reference evidence="8 9" key="1">
    <citation type="submission" date="2016-02" db="EMBL/GenBank/DDBJ databases">
        <title>Genome sequence of Clostridium tepidiprofundi DSM 19306.</title>
        <authorList>
            <person name="Poehlein A."/>
            <person name="Daniel R."/>
        </authorList>
    </citation>
    <scope>NUCLEOTIDE SEQUENCE [LARGE SCALE GENOMIC DNA]</scope>
    <source>
        <strain evidence="8 9">DSM 19306</strain>
    </source>
</reference>
<dbReference type="InterPro" id="IPR019264">
    <property type="entry name" value="DUF2179"/>
</dbReference>
<dbReference type="CDD" id="cd16380">
    <property type="entry name" value="YitT_C"/>
    <property type="match status" value="1"/>
</dbReference>
<dbReference type="Proteomes" id="UP000075531">
    <property type="component" value="Unassembled WGS sequence"/>
</dbReference>
<evidence type="ECO:0000313" key="8">
    <source>
        <dbReference type="EMBL" id="KYH34411.1"/>
    </source>
</evidence>
<protein>
    <recommendedName>
        <fullName evidence="7">DUF2179 domain-containing protein</fullName>
    </recommendedName>
</protein>
<keyword evidence="5 6" id="KW-0472">Membrane</keyword>
<evidence type="ECO:0000256" key="1">
    <source>
        <dbReference type="ARBA" id="ARBA00004651"/>
    </source>
</evidence>
<dbReference type="EMBL" id="LTBA01000017">
    <property type="protein sequence ID" value="KYH34411.1"/>
    <property type="molecule type" value="Genomic_DNA"/>
</dbReference>
<keyword evidence="3 6" id="KW-0812">Transmembrane</keyword>
<dbReference type="Pfam" id="PF10035">
    <property type="entry name" value="DUF2179"/>
    <property type="match status" value="1"/>
</dbReference>
<organism evidence="8 9">
    <name type="scientific">Clostridium tepidiprofundi DSM 19306</name>
    <dbReference type="NCBI Taxonomy" id="1121338"/>
    <lineage>
        <taxon>Bacteria</taxon>
        <taxon>Bacillati</taxon>
        <taxon>Bacillota</taxon>
        <taxon>Clostridia</taxon>
        <taxon>Eubacteriales</taxon>
        <taxon>Clostridiaceae</taxon>
        <taxon>Clostridium</taxon>
    </lineage>
</organism>
<evidence type="ECO:0000259" key="7">
    <source>
        <dbReference type="Pfam" id="PF10035"/>
    </source>
</evidence>
<feature type="transmembrane region" description="Helical" evidence="6">
    <location>
        <begin position="12"/>
        <end position="35"/>
    </location>
</feature>
<comment type="caution">
    <text evidence="8">The sequence shown here is derived from an EMBL/GenBank/DDBJ whole genome shotgun (WGS) entry which is preliminary data.</text>
</comment>
<dbReference type="PANTHER" id="PTHR33545:SF5">
    <property type="entry name" value="UPF0750 MEMBRANE PROTEIN YITT"/>
    <property type="match status" value="1"/>
</dbReference>
<sequence length="290" mass="31944">MSNFMEMTKSEFIKKTIMIVLGSFICALGINLFIIPSHLLSGGLSGIALIFQYILKIPAGYTILALNVPLFIISFIKINKKFTLFTGIGTIALSVSLIITDPLSKTLSPVPNSNMLLYCIYGGVLSGLGLGLVFTNQGSTGGMDIVSMLAKQKYDMELGTITFIINFIIVSIGSLLFNFEIGLYTLIVMYSTSLVMDKVIKGFSKQKMLLIITNKQDEVSNAVMNNLRRGMTVLYGEGAYTRDRKNVMYCVVSLRQLPKVKQLIKKIDEDAFISIIDTSEVQGKGFTSPF</sequence>
<keyword evidence="2" id="KW-1003">Cell membrane</keyword>
<evidence type="ECO:0000313" key="9">
    <source>
        <dbReference type="Proteomes" id="UP000075531"/>
    </source>
</evidence>